<dbReference type="EMBL" id="CP165734">
    <property type="protein sequence ID" value="XDV57547.1"/>
    <property type="molecule type" value="Genomic_DNA"/>
</dbReference>
<sequence>MISTRTKANEINSCHCPFEEKGIAELLTAALKTGRFKAQTGLRPEDVFAMAVPTPHENKNAICPLFFRPRIACFPHHRLYDQAEDL</sequence>
<dbReference type="Gene3D" id="3.40.50.720">
    <property type="entry name" value="NAD(P)-binding Rossmann-like Domain"/>
    <property type="match status" value="1"/>
</dbReference>
<evidence type="ECO:0000313" key="1">
    <source>
        <dbReference type="EMBL" id="XDV57547.1"/>
    </source>
</evidence>
<accession>A0AB39XML9</accession>
<proteinExistence type="predicted"/>
<dbReference type="RefSeq" id="WP_369721968.1">
    <property type="nucleotide sequence ID" value="NZ_CP165734.1"/>
</dbReference>
<gene>
    <name evidence="1" type="ORF">AB8Z38_34325</name>
</gene>
<name>A0AB39XML9_9BRAD</name>
<protein>
    <submittedName>
        <fullName evidence="1">Uncharacterized protein</fullName>
    </submittedName>
</protein>
<reference evidence="1" key="1">
    <citation type="submission" date="2024-08" db="EMBL/GenBank/DDBJ databases">
        <authorList>
            <person name="Chaddad Z."/>
            <person name="Lamrabet M."/>
            <person name="Bouhnik O."/>
            <person name="Alami S."/>
            <person name="Wipf D."/>
            <person name="Courty P.E."/>
            <person name="Missbah El Idrissi M."/>
        </authorList>
    </citation>
    <scope>NUCLEOTIDE SEQUENCE</scope>
    <source>
        <strain evidence="1">LLZ17</strain>
    </source>
</reference>
<dbReference type="AlphaFoldDB" id="A0AB39XML9"/>
<organism evidence="1">
    <name type="scientific">Bradyrhizobium sp. LLZ17</name>
    <dbReference type="NCBI Taxonomy" id="3239388"/>
    <lineage>
        <taxon>Bacteria</taxon>
        <taxon>Pseudomonadati</taxon>
        <taxon>Pseudomonadota</taxon>
        <taxon>Alphaproteobacteria</taxon>
        <taxon>Hyphomicrobiales</taxon>
        <taxon>Nitrobacteraceae</taxon>
        <taxon>Bradyrhizobium</taxon>
    </lineage>
</organism>